<accession>A0A494XRV8</accession>
<dbReference type="Gene3D" id="3.10.450.620">
    <property type="entry name" value="JHP933, nucleotidyltransferase-like core domain"/>
    <property type="match status" value="1"/>
</dbReference>
<dbReference type="GO" id="GO:0016740">
    <property type="term" value="F:transferase activity"/>
    <property type="evidence" value="ECO:0007669"/>
    <property type="project" value="UniProtKB-KW"/>
</dbReference>
<dbReference type="Pfam" id="PF08843">
    <property type="entry name" value="AbiEii"/>
    <property type="match status" value="1"/>
</dbReference>
<sequence>MRNQEDLLALARRYATDRRAPVATITKEILHYEILHALQESGALGYLTFQGGTSLRLCYQGNRYSEDLDFAGGRAFDPAVMTSFCDLLRREIADAYGLVVTVNEPEVGAHDGNAAVKVSRWSARIAVPNADRSAPQRELIKIEVANVPAYDPDLVPVAINYPHLPVPISQMLIPVESRDEILGDKIVALGARPYFKARDVWDIKFLLDKGVAESNGLKYVGRKLGDYGLPIDAFKASLAERIQELGRADTAERFRKEMIRFVDATVAHYLEGPAFVAKWMERSIRLAEQVIAADLERFD</sequence>
<dbReference type="AlphaFoldDB" id="A0A494XRV8"/>
<name>A0A494XRV8_9BURK</name>
<gene>
    <name evidence="1" type="ORF">D7S86_16760</name>
</gene>
<keyword evidence="1" id="KW-0808">Transferase</keyword>
<keyword evidence="2" id="KW-1185">Reference proteome</keyword>
<dbReference type="InterPro" id="IPR014942">
    <property type="entry name" value="AbiEii"/>
</dbReference>
<protein>
    <submittedName>
        <fullName evidence="1">Nucleotidyl transferase AbiEii/AbiGii toxin family protein</fullName>
    </submittedName>
</protein>
<dbReference type="EMBL" id="RBZU01000007">
    <property type="protein sequence ID" value="RKP53368.1"/>
    <property type="molecule type" value="Genomic_DNA"/>
</dbReference>
<proteinExistence type="predicted"/>
<comment type="caution">
    <text evidence="1">The sequence shown here is derived from an EMBL/GenBank/DDBJ whole genome shotgun (WGS) entry which is preliminary data.</text>
</comment>
<dbReference type="OrthoDB" id="158131at2"/>
<reference evidence="1 2" key="1">
    <citation type="submission" date="2018-10" db="EMBL/GenBank/DDBJ databases">
        <title>Robbsia sp. DHC34, isolated from soil.</title>
        <authorList>
            <person name="Gao Z.-H."/>
            <person name="Qiu L.-H."/>
        </authorList>
    </citation>
    <scope>NUCLEOTIDE SEQUENCE [LARGE SCALE GENOMIC DNA]</scope>
    <source>
        <strain evidence="1 2">DHC34</strain>
    </source>
</reference>
<organism evidence="1 2">
    <name type="scientific">Pararobbsia silviterrae</name>
    <dbReference type="NCBI Taxonomy" id="1792498"/>
    <lineage>
        <taxon>Bacteria</taxon>
        <taxon>Pseudomonadati</taxon>
        <taxon>Pseudomonadota</taxon>
        <taxon>Betaproteobacteria</taxon>
        <taxon>Burkholderiales</taxon>
        <taxon>Burkholderiaceae</taxon>
        <taxon>Pararobbsia</taxon>
    </lineage>
</organism>
<evidence type="ECO:0000313" key="1">
    <source>
        <dbReference type="EMBL" id="RKP53368.1"/>
    </source>
</evidence>
<dbReference type="Proteomes" id="UP000270342">
    <property type="component" value="Unassembled WGS sequence"/>
</dbReference>
<dbReference type="RefSeq" id="WP_121087997.1">
    <property type="nucleotide sequence ID" value="NZ_RBZU01000007.1"/>
</dbReference>
<evidence type="ECO:0000313" key="2">
    <source>
        <dbReference type="Proteomes" id="UP000270342"/>
    </source>
</evidence>